<dbReference type="EMBL" id="RDOM01000986">
    <property type="protein sequence ID" value="MBF4275227.1"/>
    <property type="molecule type" value="Genomic_DNA"/>
</dbReference>
<name>A0ABD4KXW3_VIBAN</name>
<accession>A0ABD4KXW3</accession>
<dbReference type="AlphaFoldDB" id="A0ABD4KXW3"/>
<evidence type="ECO:0000313" key="2">
    <source>
        <dbReference type="Proteomes" id="UP000722957"/>
    </source>
</evidence>
<evidence type="ECO:0000313" key="1">
    <source>
        <dbReference type="EMBL" id="MBF4275227.1"/>
    </source>
</evidence>
<proteinExistence type="predicted"/>
<protein>
    <submittedName>
        <fullName evidence="1">2,3-dihydroxybenzoate-AMP ligase</fullName>
    </submittedName>
</protein>
<reference evidence="1 2" key="1">
    <citation type="journal article" date="2021" name="PeerJ">
        <title>Analysis of 44 Vibrio anguillarum genomes reveals high genetic diversity.</title>
        <authorList>
            <person name="Hansen M.J."/>
            <person name="Dalsgaard I."/>
        </authorList>
    </citation>
    <scope>NUCLEOTIDE SEQUENCE [LARGE SCALE GENOMIC DNA]</scope>
    <source>
        <strain evidence="1 2">17-16730-2A</strain>
    </source>
</reference>
<dbReference type="Proteomes" id="UP000722957">
    <property type="component" value="Unassembled WGS sequence"/>
</dbReference>
<feature type="non-terminal residue" evidence="1">
    <location>
        <position position="54"/>
    </location>
</feature>
<sequence>MKNHMITSDLLQGFSTYRADQAALYQQAGLWEYAPLCSLLSQGAEQYRDRIAVI</sequence>
<dbReference type="GO" id="GO:0016874">
    <property type="term" value="F:ligase activity"/>
    <property type="evidence" value="ECO:0007669"/>
    <property type="project" value="UniProtKB-KW"/>
</dbReference>
<comment type="caution">
    <text evidence="1">The sequence shown here is derived from an EMBL/GenBank/DDBJ whole genome shotgun (WGS) entry which is preliminary data.</text>
</comment>
<organism evidence="1 2">
    <name type="scientific">Vibrio anguillarum</name>
    <name type="common">Listonella anguillarum</name>
    <dbReference type="NCBI Taxonomy" id="55601"/>
    <lineage>
        <taxon>Bacteria</taxon>
        <taxon>Pseudomonadati</taxon>
        <taxon>Pseudomonadota</taxon>
        <taxon>Gammaproteobacteria</taxon>
        <taxon>Vibrionales</taxon>
        <taxon>Vibrionaceae</taxon>
        <taxon>Vibrio</taxon>
    </lineage>
</organism>
<gene>
    <name evidence="1" type="ORF">EAY07_25105</name>
</gene>
<keyword evidence="1" id="KW-0436">Ligase</keyword>